<sequence>MFDLSAYQKMVVREEKEINKKIGKCYADFDFQLYSSLTRNYYQNSTTNHHGAFRFWI</sequence>
<organism evidence="1">
    <name type="scientific">Lepeophtheirus salmonis</name>
    <name type="common">Salmon louse</name>
    <name type="synonym">Caligus salmonis</name>
    <dbReference type="NCBI Taxonomy" id="72036"/>
    <lineage>
        <taxon>Eukaryota</taxon>
        <taxon>Metazoa</taxon>
        <taxon>Ecdysozoa</taxon>
        <taxon>Arthropoda</taxon>
        <taxon>Crustacea</taxon>
        <taxon>Multicrustacea</taxon>
        <taxon>Hexanauplia</taxon>
        <taxon>Copepoda</taxon>
        <taxon>Siphonostomatoida</taxon>
        <taxon>Caligidae</taxon>
        <taxon>Lepeophtheirus</taxon>
    </lineage>
</organism>
<accession>A0A0K2TR94</accession>
<evidence type="ECO:0000313" key="1">
    <source>
        <dbReference type="EMBL" id="CDW28559.1"/>
    </source>
</evidence>
<proteinExistence type="predicted"/>
<dbReference type="EMBL" id="HACA01011198">
    <property type="protein sequence ID" value="CDW28559.1"/>
    <property type="molecule type" value="Transcribed_RNA"/>
</dbReference>
<dbReference type="AlphaFoldDB" id="A0A0K2TR94"/>
<reference evidence="1" key="1">
    <citation type="submission" date="2014-05" db="EMBL/GenBank/DDBJ databases">
        <authorList>
            <person name="Chronopoulou M."/>
        </authorList>
    </citation>
    <scope>NUCLEOTIDE SEQUENCE</scope>
    <source>
        <tissue evidence="1">Whole organism</tissue>
    </source>
</reference>
<protein>
    <submittedName>
        <fullName evidence="1">Uncharacterized protein</fullName>
    </submittedName>
</protein>
<name>A0A0K2TR94_LEPSM</name>